<comment type="similarity">
    <text evidence="8">Belongs to the trans-sulfuration enzymes family.</text>
</comment>
<dbReference type="STRING" id="886377.Murru_2620"/>
<sequence length="383" mass="41860">MMETLCVHPIYDLQGGGNSLLPDIRPSTAYRYLESETLQYPGFHTTYNQIRLGEVMAKLEHGSWGLALSSGMAAITTAILGLVKEGDHIICTRELYGGTRKFAEHELPRRGIEVSYVGSSPMELENAITDRTKIIFMETPSNPLLDIFPLKAFTEVAKQYGLTTIVDNTFATPINQLPLSLGVDIVVHSGTKFLGGHNDLFFGVLVGNRESDRETIFRTAKLYGGALAAQECYQAERSIKTLALRVERQNANAMAVAQFLYGHPLVEAVYYPGLESHSGHKAAKTQMTGYGGILSFKLRASDNQVDKFLRALTIIQPTLSLGGVESIICAPSATSHKDLTPDQRMASGITANLLRLSVGIEDKEDLKRDLGQAMEASLGHPNT</sequence>
<organism evidence="9 10">
    <name type="scientific">Allomuricauda ruestringensis (strain DSM 13258 / CIP 107369 / LMG 19739 / B1)</name>
    <name type="common">Muricauda ruestringensis</name>
    <dbReference type="NCBI Taxonomy" id="886377"/>
    <lineage>
        <taxon>Bacteria</taxon>
        <taxon>Pseudomonadati</taxon>
        <taxon>Bacteroidota</taxon>
        <taxon>Flavobacteriia</taxon>
        <taxon>Flavobacteriales</taxon>
        <taxon>Flavobacteriaceae</taxon>
        <taxon>Flagellimonas</taxon>
    </lineage>
</organism>
<evidence type="ECO:0000256" key="5">
    <source>
        <dbReference type="ARBA" id="ARBA00023167"/>
    </source>
</evidence>
<feature type="modified residue" description="N6-(pyridoxal phosphate)lysine" evidence="7">
    <location>
        <position position="192"/>
    </location>
</feature>
<keyword evidence="5" id="KW-0486">Methionine biosynthesis</keyword>
<evidence type="ECO:0000256" key="4">
    <source>
        <dbReference type="ARBA" id="ARBA00022898"/>
    </source>
</evidence>
<reference evidence="10" key="1">
    <citation type="submission" date="2011-08" db="EMBL/GenBank/DDBJ databases">
        <title>The complete genome of Muricauda ruestringensis DSM 13258.</title>
        <authorList>
            <person name="Lucas S."/>
            <person name="Han J."/>
            <person name="Lapidus A."/>
            <person name="Bruce D."/>
            <person name="Goodwin L."/>
            <person name="Pitluck S."/>
            <person name="Peters L."/>
            <person name="Kyrpides N."/>
            <person name="Mavromatis K."/>
            <person name="Ivanova N."/>
            <person name="Ovchinnikova G."/>
            <person name="Teshima H."/>
            <person name="Detter J.C."/>
            <person name="Tapia R."/>
            <person name="Han C."/>
            <person name="Land M."/>
            <person name="Hauser L."/>
            <person name="Markowitz V."/>
            <person name="Cheng J.-F."/>
            <person name="Hugenholtz P."/>
            <person name="Woyke T."/>
            <person name="Wu D."/>
            <person name="Spring S."/>
            <person name="Schroeder M."/>
            <person name="Brambilla E."/>
            <person name="Klenk H.-P."/>
            <person name="Eisen J.A."/>
        </authorList>
    </citation>
    <scope>NUCLEOTIDE SEQUENCE [LARGE SCALE GENOMIC DNA]</scope>
    <source>
        <strain evidence="10">DSM 13258 / LMG 19739 / B1</strain>
    </source>
</reference>
<dbReference type="OrthoDB" id="9803729at2"/>
<dbReference type="Pfam" id="PF01053">
    <property type="entry name" value="Cys_Met_Meta_PP"/>
    <property type="match status" value="1"/>
</dbReference>
<dbReference type="EC" id="4.4.1.13" evidence="2"/>
<dbReference type="GO" id="GO:0009086">
    <property type="term" value="P:methionine biosynthetic process"/>
    <property type="evidence" value="ECO:0007669"/>
    <property type="project" value="UniProtKB-KW"/>
</dbReference>
<dbReference type="EMBL" id="CP002999">
    <property type="protein sequence ID" value="AEM71655.1"/>
    <property type="molecule type" value="Genomic_DNA"/>
</dbReference>
<keyword evidence="10" id="KW-1185">Reference proteome</keyword>
<dbReference type="PROSITE" id="PS00868">
    <property type="entry name" value="CYS_MET_METAB_PP"/>
    <property type="match status" value="1"/>
</dbReference>
<keyword evidence="3" id="KW-0028">Amino-acid biosynthesis</keyword>
<evidence type="ECO:0000313" key="10">
    <source>
        <dbReference type="Proteomes" id="UP000008908"/>
    </source>
</evidence>
<evidence type="ECO:0000256" key="1">
    <source>
        <dbReference type="ARBA" id="ARBA00001933"/>
    </source>
</evidence>
<dbReference type="InterPro" id="IPR000277">
    <property type="entry name" value="Cys/Met-Metab_PyrdxlP-dep_enz"/>
</dbReference>
<dbReference type="HOGENOM" id="CLU_018986_2_0_10"/>
<keyword evidence="6" id="KW-0456">Lyase</keyword>
<dbReference type="GO" id="GO:0005737">
    <property type="term" value="C:cytoplasm"/>
    <property type="evidence" value="ECO:0007669"/>
    <property type="project" value="TreeGrafter"/>
</dbReference>
<evidence type="ECO:0000256" key="8">
    <source>
        <dbReference type="RuleBase" id="RU362118"/>
    </source>
</evidence>
<dbReference type="Gene3D" id="3.90.1150.10">
    <property type="entry name" value="Aspartate Aminotransferase, domain 1"/>
    <property type="match status" value="1"/>
</dbReference>
<proteinExistence type="inferred from homology"/>
<dbReference type="CDD" id="cd00614">
    <property type="entry name" value="CGS_like"/>
    <property type="match status" value="1"/>
</dbReference>
<dbReference type="GO" id="GO:0019346">
    <property type="term" value="P:transsulfuration"/>
    <property type="evidence" value="ECO:0007669"/>
    <property type="project" value="InterPro"/>
</dbReference>
<dbReference type="GO" id="GO:0047804">
    <property type="term" value="F:cysteine-S-conjugate beta-lyase activity"/>
    <property type="evidence" value="ECO:0007669"/>
    <property type="project" value="UniProtKB-EC"/>
</dbReference>
<keyword evidence="4 7" id="KW-0663">Pyridoxal phosphate</keyword>
<dbReference type="GO" id="GO:0030170">
    <property type="term" value="F:pyridoxal phosphate binding"/>
    <property type="evidence" value="ECO:0007669"/>
    <property type="project" value="InterPro"/>
</dbReference>
<dbReference type="PIRSF" id="PIRSF001434">
    <property type="entry name" value="CGS"/>
    <property type="match status" value="1"/>
</dbReference>
<name>G2PQL8_ALLRU</name>
<dbReference type="KEGG" id="mrs:Murru_2620"/>
<dbReference type="RefSeq" id="WP_014033936.1">
    <property type="nucleotide sequence ID" value="NC_015945.1"/>
</dbReference>
<evidence type="ECO:0000256" key="2">
    <source>
        <dbReference type="ARBA" id="ARBA00012224"/>
    </source>
</evidence>
<comment type="cofactor">
    <cofactor evidence="1 8">
        <name>pyridoxal 5'-phosphate</name>
        <dbReference type="ChEBI" id="CHEBI:597326"/>
    </cofactor>
</comment>
<dbReference type="InterPro" id="IPR015422">
    <property type="entry name" value="PyrdxlP-dep_Trfase_small"/>
</dbReference>
<evidence type="ECO:0000313" key="9">
    <source>
        <dbReference type="EMBL" id="AEM71655.1"/>
    </source>
</evidence>
<dbReference type="InterPro" id="IPR015424">
    <property type="entry name" value="PyrdxlP-dep_Trfase"/>
</dbReference>
<dbReference type="PANTHER" id="PTHR11808:SF50">
    <property type="entry name" value="CYSTATHIONINE BETA-LYASE"/>
    <property type="match status" value="1"/>
</dbReference>
<dbReference type="InterPro" id="IPR054542">
    <property type="entry name" value="Cys_met_metab_PP"/>
</dbReference>
<dbReference type="Proteomes" id="UP000008908">
    <property type="component" value="Chromosome"/>
</dbReference>
<dbReference type="Gene3D" id="3.40.640.10">
    <property type="entry name" value="Type I PLP-dependent aspartate aminotransferase-like (Major domain)"/>
    <property type="match status" value="1"/>
</dbReference>
<dbReference type="InterPro" id="IPR015421">
    <property type="entry name" value="PyrdxlP-dep_Trfase_major"/>
</dbReference>
<dbReference type="FunFam" id="3.40.640.10:FF:000046">
    <property type="entry name" value="Cystathionine gamma-lyase"/>
    <property type="match status" value="1"/>
</dbReference>
<protein>
    <recommendedName>
        <fullName evidence="2">cysteine-S-conjugate beta-lyase</fullName>
        <ecNumber evidence="2">4.4.1.13</ecNumber>
    </recommendedName>
</protein>
<reference evidence="9 10" key="2">
    <citation type="journal article" date="2012" name="Stand. Genomic Sci.">
        <title>Complete genome sequence of the facultatively anaerobic, appendaged bacterium Muricauda ruestringensis type strain (B1(T)).</title>
        <authorList>
            <person name="Huntemann M."/>
            <person name="Teshima H."/>
            <person name="Lapidus A."/>
            <person name="Nolan M."/>
            <person name="Lucas S."/>
            <person name="Hammon N."/>
            <person name="Deshpande S."/>
            <person name="Cheng J.F."/>
            <person name="Tapia R."/>
            <person name="Goodwin L.A."/>
            <person name="Pitluck S."/>
            <person name="Liolios K."/>
            <person name="Pagani I."/>
            <person name="Ivanova N."/>
            <person name="Mavromatis K."/>
            <person name="Mikhailova N."/>
            <person name="Pati A."/>
            <person name="Chen A."/>
            <person name="Palaniappan K."/>
            <person name="Land M."/>
            <person name="Hauser L."/>
            <person name="Pan C."/>
            <person name="Brambilla E.M."/>
            <person name="Rohde M."/>
            <person name="Spring S."/>
            <person name="Goker M."/>
            <person name="Detter J.C."/>
            <person name="Bristow J."/>
            <person name="Eisen J.A."/>
            <person name="Markowitz V."/>
            <person name="Hugenholtz P."/>
            <person name="Kyrpides N.C."/>
            <person name="Klenk H.P."/>
            <person name="Woyke T."/>
        </authorList>
    </citation>
    <scope>NUCLEOTIDE SEQUENCE [LARGE SCALE GENOMIC DNA]</scope>
    <source>
        <strain evidence="10">DSM 13258 / LMG 19739 / B1</strain>
    </source>
</reference>
<accession>G2PQL8</accession>
<evidence type="ECO:0000256" key="3">
    <source>
        <dbReference type="ARBA" id="ARBA00022605"/>
    </source>
</evidence>
<gene>
    <name evidence="9" type="ordered locus">Murru_2620</name>
</gene>
<dbReference type="PANTHER" id="PTHR11808">
    <property type="entry name" value="TRANS-SULFURATION ENZYME FAMILY MEMBER"/>
    <property type="match status" value="1"/>
</dbReference>
<dbReference type="FunFam" id="3.90.1150.10:FF:000033">
    <property type="entry name" value="Cystathionine gamma-synthase"/>
    <property type="match status" value="1"/>
</dbReference>
<evidence type="ECO:0000256" key="6">
    <source>
        <dbReference type="ARBA" id="ARBA00023239"/>
    </source>
</evidence>
<dbReference type="AlphaFoldDB" id="G2PQL8"/>
<evidence type="ECO:0000256" key="7">
    <source>
        <dbReference type="PIRSR" id="PIRSR001434-2"/>
    </source>
</evidence>
<dbReference type="eggNOG" id="COG0626">
    <property type="taxonomic scope" value="Bacteria"/>
</dbReference>
<dbReference type="SUPFAM" id="SSF53383">
    <property type="entry name" value="PLP-dependent transferases"/>
    <property type="match status" value="1"/>
</dbReference>